<dbReference type="EMBL" id="JABWRE020000001">
    <property type="protein sequence ID" value="MBV4538437.1"/>
    <property type="molecule type" value="Genomic_DNA"/>
</dbReference>
<sequence length="177" mass="18345">MKTAISLGLLAVALSGCGNIAAVKSFNTPYGSPTAGDTARLRVIANGMVRAVPGKDCVDWYSPGAGVIAVPQKGFADRNGESLGMPTGAAVAQGDVVSEVLVPAGKPFTLHFLDGGRTSYNSVTNCLGMFYFVPQKGADYEVVMRGYSGCGVKLQQLGLDQPVQATKAEYCSAIANF</sequence>
<evidence type="ECO:0000313" key="3">
    <source>
        <dbReference type="EMBL" id="MBV4538437.1"/>
    </source>
</evidence>
<accession>A0A923FTY5</accession>
<name>A0A923FTY5_9PSED</name>
<dbReference type="EMBL" id="JABWRE010000001">
    <property type="protein sequence ID" value="MBC3439204.1"/>
    <property type="molecule type" value="Genomic_DNA"/>
</dbReference>
<dbReference type="PROSITE" id="PS51257">
    <property type="entry name" value="PROKAR_LIPOPROTEIN"/>
    <property type="match status" value="1"/>
</dbReference>
<evidence type="ECO:0008006" key="4">
    <source>
        <dbReference type="Google" id="ProtNLM"/>
    </source>
</evidence>
<reference evidence="3" key="3">
    <citation type="submission" date="2021-06" db="EMBL/GenBank/DDBJ databases">
        <title>Updating the genus Pseudomonas: Description of 43 new species and partition of the Pseudomonas putida group.</title>
        <authorList>
            <person name="Girard L."/>
            <person name="Lood C."/>
            <person name="Vandamme P."/>
            <person name="Rokni-Zadeh H."/>
            <person name="Van Noort V."/>
            <person name="Hofte M."/>
            <person name="Lavigne R."/>
            <person name="De Mot R."/>
        </authorList>
    </citation>
    <scope>NUCLEOTIDE SEQUENCE</scope>
    <source>
        <strain evidence="3">SWRI10</strain>
    </source>
</reference>
<reference evidence="2" key="1">
    <citation type="journal article" date="2020" name="Microorganisms">
        <title>Reliable Identification of Environmental Pseudomonas Isolates Using the rpoD Gene.</title>
        <authorList>
            <consortium name="The Broad Institute Genome Sequencing Platform"/>
            <person name="Girard L."/>
            <person name="Lood C."/>
            <person name="Rokni-Zadeh H."/>
            <person name="van Noort V."/>
            <person name="Lavigne R."/>
            <person name="De Mot R."/>
        </authorList>
    </citation>
    <scope>NUCLEOTIDE SEQUENCE</scope>
    <source>
        <strain evidence="2">SWRI10</strain>
    </source>
</reference>
<gene>
    <name evidence="2" type="ORF">HU737_00825</name>
    <name evidence="3" type="ORF">HU737_021005</name>
</gene>
<evidence type="ECO:0000313" key="2">
    <source>
        <dbReference type="EMBL" id="MBC3439204.1"/>
    </source>
</evidence>
<proteinExistence type="predicted"/>
<comment type="caution">
    <text evidence="2">The sequence shown here is derived from an EMBL/GenBank/DDBJ whole genome shotgun (WGS) entry which is preliminary data.</text>
</comment>
<dbReference type="RefSeq" id="WP_186552801.1">
    <property type="nucleotide sequence ID" value="NZ_JABWRE020000001.1"/>
</dbReference>
<reference evidence="2" key="2">
    <citation type="submission" date="2020-07" db="EMBL/GenBank/DDBJ databases">
        <authorList>
            <person name="Lood C."/>
            <person name="Girard L."/>
        </authorList>
    </citation>
    <scope>NUCLEOTIDE SEQUENCE</scope>
    <source>
        <strain evidence="2">SWRI10</strain>
    </source>
</reference>
<feature type="chain" id="PRO_5036599976" description="Lipoprotein" evidence="1">
    <location>
        <begin position="22"/>
        <end position="177"/>
    </location>
</feature>
<keyword evidence="1" id="KW-0732">Signal</keyword>
<organism evidence="2">
    <name type="scientific">Pseudomonas urmiensis</name>
    <dbReference type="NCBI Taxonomy" id="2745493"/>
    <lineage>
        <taxon>Bacteria</taxon>
        <taxon>Pseudomonadati</taxon>
        <taxon>Pseudomonadota</taxon>
        <taxon>Gammaproteobacteria</taxon>
        <taxon>Pseudomonadales</taxon>
        <taxon>Pseudomonadaceae</taxon>
        <taxon>Pseudomonas</taxon>
    </lineage>
</organism>
<evidence type="ECO:0000256" key="1">
    <source>
        <dbReference type="SAM" id="SignalP"/>
    </source>
</evidence>
<feature type="signal peptide" evidence="1">
    <location>
        <begin position="1"/>
        <end position="21"/>
    </location>
</feature>
<dbReference type="AlphaFoldDB" id="A0A923FTY5"/>
<protein>
    <recommendedName>
        <fullName evidence="4">Lipoprotein</fullName>
    </recommendedName>
</protein>
<dbReference type="Proteomes" id="UP000599879">
    <property type="component" value="Unassembled WGS sequence"/>
</dbReference>